<comment type="caution">
    <text evidence="2">The sequence shown here is derived from an EMBL/GenBank/DDBJ whole genome shotgun (WGS) entry which is preliminary data.</text>
</comment>
<evidence type="ECO:0000313" key="3">
    <source>
        <dbReference type="Proteomes" id="UP000822688"/>
    </source>
</evidence>
<proteinExistence type="predicted"/>
<keyword evidence="3" id="KW-1185">Reference proteome</keyword>
<feature type="region of interest" description="Disordered" evidence="1">
    <location>
        <begin position="1"/>
        <end position="65"/>
    </location>
</feature>
<reference evidence="2" key="1">
    <citation type="submission" date="2020-06" db="EMBL/GenBank/DDBJ databases">
        <title>WGS assembly of Ceratodon purpureus strain R40.</title>
        <authorList>
            <person name="Carey S.B."/>
            <person name="Jenkins J."/>
            <person name="Shu S."/>
            <person name="Lovell J.T."/>
            <person name="Sreedasyam A."/>
            <person name="Maumus F."/>
            <person name="Tiley G.P."/>
            <person name="Fernandez-Pozo N."/>
            <person name="Barry K."/>
            <person name="Chen C."/>
            <person name="Wang M."/>
            <person name="Lipzen A."/>
            <person name="Daum C."/>
            <person name="Saski C.A."/>
            <person name="Payton A.C."/>
            <person name="Mcbreen J.C."/>
            <person name="Conrad R.E."/>
            <person name="Kollar L.M."/>
            <person name="Olsson S."/>
            <person name="Huttunen S."/>
            <person name="Landis J.B."/>
            <person name="Wickett N.J."/>
            <person name="Johnson M.G."/>
            <person name="Rensing S.A."/>
            <person name="Grimwood J."/>
            <person name="Schmutz J."/>
            <person name="Mcdaniel S.F."/>
        </authorList>
    </citation>
    <scope>NUCLEOTIDE SEQUENCE</scope>
    <source>
        <strain evidence="2">R40</strain>
    </source>
</reference>
<accession>A0A8T0IU84</accession>
<evidence type="ECO:0000256" key="1">
    <source>
        <dbReference type="SAM" id="MobiDB-lite"/>
    </source>
</evidence>
<organism evidence="2 3">
    <name type="scientific">Ceratodon purpureus</name>
    <name type="common">Fire moss</name>
    <name type="synonym">Dicranum purpureum</name>
    <dbReference type="NCBI Taxonomy" id="3225"/>
    <lineage>
        <taxon>Eukaryota</taxon>
        <taxon>Viridiplantae</taxon>
        <taxon>Streptophyta</taxon>
        <taxon>Embryophyta</taxon>
        <taxon>Bryophyta</taxon>
        <taxon>Bryophytina</taxon>
        <taxon>Bryopsida</taxon>
        <taxon>Dicranidae</taxon>
        <taxon>Pseudoditrichales</taxon>
        <taxon>Ditrichaceae</taxon>
        <taxon>Ceratodon</taxon>
    </lineage>
</organism>
<gene>
    <name evidence="2" type="ORF">KC19_2G110300</name>
</gene>
<feature type="compositionally biased region" description="Basic residues" evidence="1">
    <location>
        <begin position="1"/>
        <end position="12"/>
    </location>
</feature>
<evidence type="ECO:0000313" key="2">
    <source>
        <dbReference type="EMBL" id="KAG0586702.1"/>
    </source>
</evidence>
<protein>
    <submittedName>
        <fullName evidence="2">Uncharacterized protein</fullName>
    </submittedName>
</protein>
<sequence length="163" mass="18243">MIITKKKARLRRSISTNTTASADKIQQNGRSQPKDRKLPNLQLGMHRNGPATKSKNYNTTTTTTTKEKPAATFDITIHSNAINQHPQTVSLPSPSLTMNPHYPLMQLQYQHPITNNSVIIHYTTLQPPLTPTLMDSTVQEKNQISIAKAVHQRLLLPKPPPLI</sequence>
<dbReference type="AlphaFoldDB" id="A0A8T0IU84"/>
<dbReference type="EMBL" id="CM026422">
    <property type="protein sequence ID" value="KAG0586702.1"/>
    <property type="molecule type" value="Genomic_DNA"/>
</dbReference>
<feature type="compositionally biased region" description="Polar residues" evidence="1">
    <location>
        <begin position="13"/>
        <end position="31"/>
    </location>
</feature>
<dbReference type="Proteomes" id="UP000822688">
    <property type="component" value="Chromosome 2"/>
</dbReference>
<name>A0A8T0IU84_CERPU</name>